<dbReference type="Pfam" id="PF05623">
    <property type="entry name" value="DUF789"/>
    <property type="match status" value="1"/>
</dbReference>
<evidence type="ECO:0000256" key="1">
    <source>
        <dbReference type="SAM" id="MobiDB-lite"/>
    </source>
</evidence>
<dbReference type="InterPro" id="IPR008507">
    <property type="entry name" value="DUF789"/>
</dbReference>
<proteinExistence type="predicted"/>
<sequence>MRRTQTQNQSQEVYDQIQNLQNLGGLNCNSQSFQPPRVHASRYQSDLMKSNDKENIHPSGVYSDQKGKSSLTDKKEAGLQSLMNSTNRTPLKDITNQFNANQQQRVAIERHNTSLACLIRCTSWVLDVLDITNESQPIKKLTMHCYTKDQGDLLDDLIQLDQKGGIADSDLDKLMTPSISQQQYLSTVQTVFPVRNKAKTINTHIINFEFENDLNKSIQGYCHGQSIFTDELHYILKGSKIMKCCVEQMNIYRQKILTMPFTHQSHFLRKDQFMIKASNLPKSFGYKLSAPNIENQLYYSNTNSAHPRQLSNQHNMSQLQQFQINQELLAKLNIPIQQVNLGSSINTADIVRGLQEKLLNANVKQEKYQTNYQRFLSQIDINFAKHFKNKQLDHEDFDLADLTLQDLFDAFTEVSAFGLKVLYLYKGAQIRVDYALTLSIYQIHKRFESNQNQDQVSELSPQNLNQKFESPSIISPFQIPQFSTASSAKMKDTFYSYQETQPPHMRECFASSIEVRHENKEIDLSLKLKDLTCDSFFAVHYHQLKHLVISNPETSSNTVDLTQGFNPHASFLVYYRINSKGNSHSTINITPVQNQKELAQIPTVIGIICTKVEEYNFWASYQDENLDNLKTSYILKYKKVEFDERNRIVRNQQRIDEFLEEIGHSESDHFDLSFIKSKFFSSNGRLWDSRSSNSSVSH</sequence>
<keyword evidence="3" id="KW-1185">Reference proteome</keyword>
<accession>A0A077ZSH0</accession>
<protein>
    <submittedName>
        <fullName evidence="2">Uncharacterized protein</fullName>
    </submittedName>
</protein>
<name>A0A077ZSH0_STYLE</name>
<dbReference type="EMBL" id="CCKQ01000360">
    <property type="protein sequence ID" value="CDW71421.1"/>
    <property type="molecule type" value="Genomic_DNA"/>
</dbReference>
<evidence type="ECO:0000313" key="3">
    <source>
        <dbReference type="Proteomes" id="UP000039865"/>
    </source>
</evidence>
<reference evidence="2 3" key="1">
    <citation type="submission" date="2014-06" db="EMBL/GenBank/DDBJ databases">
        <authorList>
            <person name="Swart Estienne"/>
        </authorList>
    </citation>
    <scope>NUCLEOTIDE SEQUENCE [LARGE SCALE GENOMIC DNA]</scope>
    <source>
        <strain evidence="2 3">130c</strain>
    </source>
</reference>
<feature type="region of interest" description="Disordered" evidence="1">
    <location>
        <begin position="49"/>
        <end position="72"/>
    </location>
</feature>
<dbReference type="Proteomes" id="UP000039865">
    <property type="component" value="Unassembled WGS sequence"/>
</dbReference>
<dbReference type="AlphaFoldDB" id="A0A077ZSH0"/>
<organism evidence="2 3">
    <name type="scientific">Stylonychia lemnae</name>
    <name type="common">Ciliate</name>
    <dbReference type="NCBI Taxonomy" id="5949"/>
    <lineage>
        <taxon>Eukaryota</taxon>
        <taxon>Sar</taxon>
        <taxon>Alveolata</taxon>
        <taxon>Ciliophora</taxon>
        <taxon>Intramacronucleata</taxon>
        <taxon>Spirotrichea</taxon>
        <taxon>Stichotrichia</taxon>
        <taxon>Sporadotrichida</taxon>
        <taxon>Oxytrichidae</taxon>
        <taxon>Stylonychinae</taxon>
        <taxon>Stylonychia</taxon>
    </lineage>
</organism>
<dbReference type="InParanoid" id="A0A077ZSH0"/>
<evidence type="ECO:0000313" key="2">
    <source>
        <dbReference type="EMBL" id="CDW71421.1"/>
    </source>
</evidence>
<gene>
    <name evidence="2" type="primary">Contig15235.g16228</name>
    <name evidence="2" type="ORF">STYLEM_364</name>
</gene>